<gene>
    <name evidence="1" type="ORF">ERS075527_04464</name>
    <name evidence="2" type="ORF">ERS075579_04640</name>
</gene>
<name>A0A0U1BRU7_9MYCO</name>
<dbReference type="EMBL" id="CSUW01000012">
    <property type="protein sequence ID" value="CPT59773.1"/>
    <property type="molecule type" value="Genomic_DNA"/>
</dbReference>
<dbReference type="Proteomes" id="UP000038487">
    <property type="component" value="Unassembled WGS sequence"/>
</dbReference>
<proteinExistence type="predicted"/>
<dbReference type="RefSeq" id="WP_049234804.1">
    <property type="nucleotide sequence ID" value="NZ_JABAOK010000001.1"/>
</dbReference>
<protein>
    <submittedName>
        <fullName evidence="2">Uncharacterized protein</fullName>
    </submittedName>
</protein>
<organism evidence="2 4">
    <name type="scientific">Mycobacteroides abscessus</name>
    <dbReference type="NCBI Taxonomy" id="36809"/>
    <lineage>
        <taxon>Bacteria</taxon>
        <taxon>Bacillati</taxon>
        <taxon>Actinomycetota</taxon>
        <taxon>Actinomycetes</taxon>
        <taxon>Mycobacteriales</taxon>
        <taxon>Mycobacteriaceae</taxon>
        <taxon>Mycobacteroides</taxon>
    </lineage>
</organism>
<evidence type="ECO:0000313" key="4">
    <source>
        <dbReference type="Proteomes" id="UP000045782"/>
    </source>
</evidence>
<reference evidence="2 4" key="1">
    <citation type="submission" date="2015-03" db="EMBL/GenBank/DDBJ databases">
        <authorList>
            <person name="Murphy D."/>
        </authorList>
    </citation>
    <scope>NUCLEOTIDE SEQUENCE [LARGE SCALE GENOMIC DNA]</scope>
    <source>
        <strain evidence="2 4">PAP088</strain>
    </source>
</reference>
<evidence type="ECO:0000313" key="3">
    <source>
        <dbReference type="Proteomes" id="UP000038487"/>
    </source>
</evidence>
<dbReference type="EMBL" id="CSWP01000012">
    <property type="protein sequence ID" value="CPV69777.1"/>
    <property type="molecule type" value="Genomic_DNA"/>
</dbReference>
<dbReference type="Proteomes" id="UP000045782">
    <property type="component" value="Unassembled WGS sequence"/>
</dbReference>
<evidence type="ECO:0000313" key="1">
    <source>
        <dbReference type="EMBL" id="CPT59773.1"/>
    </source>
</evidence>
<accession>A0A0U1BRU7</accession>
<dbReference type="AlphaFoldDB" id="A0A0U1BRU7"/>
<reference evidence="1 3" key="2">
    <citation type="submission" date="2015-03" db="EMBL/GenBank/DDBJ databases">
        <authorList>
            <consortium name="Pathogen Informatics"/>
            <person name="Murphy D."/>
        </authorList>
    </citation>
    <scope>NUCLEOTIDE SEQUENCE [LARGE SCALE GENOMIC DNA]</scope>
    <source>
        <strain evidence="1 3">PAP036</strain>
    </source>
</reference>
<evidence type="ECO:0000313" key="2">
    <source>
        <dbReference type="EMBL" id="CPV69777.1"/>
    </source>
</evidence>
<sequence>MIGHLSDSTKRPHAQQRCPGVQLSVSHVIRNATEPDVQIVAHPGDPRSNDDPVASEIYDHRRRSAIGTFQRHYRLRPEITSARGVFNSVIVVSGEKGTYVFPADEDGDIADYCPIVDPVTGVHDPETALLHLGYTVQASR</sequence>